<organism evidence="2">
    <name type="scientific">bioreactor metagenome</name>
    <dbReference type="NCBI Taxonomy" id="1076179"/>
    <lineage>
        <taxon>unclassified sequences</taxon>
        <taxon>metagenomes</taxon>
        <taxon>ecological metagenomes</taxon>
    </lineage>
</organism>
<protein>
    <recommendedName>
        <fullName evidence="3">LTXXQ motif family protein</fullName>
    </recommendedName>
</protein>
<dbReference type="InterPro" id="IPR006311">
    <property type="entry name" value="TAT_signal"/>
</dbReference>
<proteinExistence type="predicted"/>
<comment type="caution">
    <text evidence="2">The sequence shown here is derived from an EMBL/GenBank/DDBJ whole genome shotgun (WGS) entry which is preliminary data.</text>
</comment>
<feature type="compositionally biased region" description="Basic and acidic residues" evidence="1">
    <location>
        <begin position="168"/>
        <end position="187"/>
    </location>
</feature>
<feature type="compositionally biased region" description="Low complexity" evidence="1">
    <location>
        <begin position="25"/>
        <end position="47"/>
    </location>
</feature>
<evidence type="ECO:0000313" key="2">
    <source>
        <dbReference type="EMBL" id="MPM24474.1"/>
    </source>
</evidence>
<accession>A0A644YE86</accession>
<feature type="compositionally biased region" description="Basic and acidic residues" evidence="1">
    <location>
        <begin position="97"/>
        <end position="138"/>
    </location>
</feature>
<feature type="compositionally biased region" description="Low complexity" evidence="1">
    <location>
        <begin position="207"/>
        <end position="227"/>
    </location>
</feature>
<feature type="compositionally biased region" description="Basic and acidic residues" evidence="1">
    <location>
        <begin position="55"/>
        <end position="77"/>
    </location>
</feature>
<evidence type="ECO:0000256" key="1">
    <source>
        <dbReference type="SAM" id="MobiDB-lite"/>
    </source>
</evidence>
<dbReference type="PROSITE" id="PS51318">
    <property type="entry name" value="TAT"/>
    <property type="match status" value="1"/>
</dbReference>
<dbReference type="InterPro" id="IPR012899">
    <property type="entry name" value="LTXXQ"/>
</dbReference>
<feature type="region of interest" description="Disordered" evidence="1">
    <location>
        <begin position="25"/>
        <end position="138"/>
    </location>
</feature>
<dbReference type="AlphaFoldDB" id="A0A644YE86"/>
<dbReference type="EMBL" id="VSSQ01004271">
    <property type="protein sequence ID" value="MPM24474.1"/>
    <property type="molecule type" value="Genomic_DNA"/>
</dbReference>
<dbReference type="GO" id="GO:0042597">
    <property type="term" value="C:periplasmic space"/>
    <property type="evidence" value="ECO:0007669"/>
    <property type="project" value="InterPro"/>
</dbReference>
<feature type="region of interest" description="Disordered" evidence="1">
    <location>
        <begin position="168"/>
        <end position="227"/>
    </location>
</feature>
<evidence type="ECO:0008006" key="3">
    <source>
        <dbReference type="Google" id="ProtNLM"/>
    </source>
</evidence>
<reference evidence="2" key="1">
    <citation type="submission" date="2019-08" db="EMBL/GenBank/DDBJ databases">
        <authorList>
            <person name="Kucharzyk K."/>
            <person name="Murdoch R.W."/>
            <person name="Higgins S."/>
            <person name="Loffler F."/>
        </authorList>
    </citation>
    <scope>NUCLEOTIDE SEQUENCE</scope>
</reference>
<gene>
    <name evidence="2" type="ORF">SDC9_70957</name>
</gene>
<dbReference type="Pfam" id="PF07813">
    <property type="entry name" value="LTXXQ"/>
    <property type="match status" value="1"/>
</dbReference>
<dbReference type="Gene3D" id="1.20.120.1490">
    <property type="match status" value="1"/>
</dbReference>
<feature type="compositionally biased region" description="Basic residues" evidence="1">
    <location>
        <begin position="188"/>
        <end position="204"/>
    </location>
</feature>
<sequence length="227" mass="24723">MARFTTRSFAATALAAAMFAAAAAPSFAQTAAPAAPAAAAASAPTDAKPGHRPHARGERMTPEQRQERMAKRADAFKQKLKLTTDQEPAWNTFQEALHPKDKPEHARLDRKEMDKLTTPERIDRMRAVHAHRSAEMDRRGEAVKTFYATLKPEQQKVFDQESARMMHRFGPGEHRGKGARDGREGGHRDHKHRAGHEGKRHHGHGAGAAPAAAPADAAAPAAPVQPQ</sequence>
<name>A0A644YE86_9ZZZZ</name>
<feature type="compositionally biased region" description="Polar residues" evidence="1">
    <location>
        <begin position="81"/>
        <end position="94"/>
    </location>
</feature>